<evidence type="ECO:0000256" key="1">
    <source>
        <dbReference type="SAM" id="MobiDB-lite"/>
    </source>
</evidence>
<feature type="compositionally biased region" description="Basic and acidic residues" evidence="1">
    <location>
        <begin position="143"/>
        <end position="157"/>
    </location>
</feature>
<gene>
    <name evidence="2" type="ORF">SAMN06269173_103324</name>
</gene>
<organism evidence="2 3">
    <name type="scientific">Hymenobacter mucosus</name>
    <dbReference type="NCBI Taxonomy" id="1411120"/>
    <lineage>
        <taxon>Bacteria</taxon>
        <taxon>Pseudomonadati</taxon>
        <taxon>Bacteroidota</taxon>
        <taxon>Cytophagia</taxon>
        <taxon>Cytophagales</taxon>
        <taxon>Hymenobacteraceae</taxon>
        <taxon>Hymenobacter</taxon>
    </lineage>
</organism>
<dbReference type="EMBL" id="FZNS01000003">
    <property type="protein sequence ID" value="SNR52150.1"/>
    <property type="molecule type" value="Genomic_DNA"/>
</dbReference>
<proteinExistence type="predicted"/>
<reference evidence="3" key="1">
    <citation type="submission" date="2017-06" db="EMBL/GenBank/DDBJ databases">
        <authorList>
            <person name="Varghese N."/>
            <person name="Submissions S."/>
        </authorList>
    </citation>
    <scope>NUCLEOTIDE SEQUENCE [LARGE SCALE GENOMIC DNA]</scope>
    <source>
        <strain evidence="3">DSM 28041</strain>
    </source>
</reference>
<dbReference type="AlphaFoldDB" id="A0A238X0G7"/>
<feature type="region of interest" description="Disordered" evidence="1">
    <location>
        <begin position="138"/>
        <end position="157"/>
    </location>
</feature>
<sequence length="157" mass="17246">MSSTMRFPSQAPLLISCTLPLVTIAQQPAGSFHERTASHISFQQSCPPDFPMPDIWERQGAGPIDIPSFAPVWLKSSFGWNRPLILVLFQPKLYPAGFESGLKPRSASAKRPALGRPNHCIPPPQVGFRVALMGTSTAPTHAMENHGPDYRRNSITE</sequence>
<name>A0A238X0G7_9BACT</name>
<accession>A0A238X0G7</accession>
<evidence type="ECO:0000313" key="2">
    <source>
        <dbReference type="EMBL" id="SNR52150.1"/>
    </source>
</evidence>
<evidence type="ECO:0000313" key="3">
    <source>
        <dbReference type="Proteomes" id="UP000198310"/>
    </source>
</evidence>
<dbReference type="Proteomes" id="UP000198310">
    <property type="component" value="Unassembled WGS sequence"/>
</dbReference>
<keyword evidence="3" id="KW-1185">Reference proteome</keyword>
<dbReference type="PROSITE" id="PS51257">
    <property type="entry name" value="PROKAR_LIPOPROTEIN"/>
    <property type="match status" value="1"/>
</dbReference>
<protein>
    <submittedName>
        <fullName evidence="2">Uncharacterized protein</fullName>
    </submittedName>
</protein>